<comment type="caution">
    <text evidence="2">The sequence shown here is derived from an EMBL/GenBank/DDBJ whole genome shotgun (WGS) entry which is preliminary data.</text>
</comment>
<evidence type="ECO:0000313" key="3">
    <source>
        <dbReference type="Proteomes" id="UP000229098"/>
    </source>
</evidence>
<dbReference type="EMBL" id="PFEF01000001">
    <property type="protein sequence ID" value="PJE64918.1"/>
    <property type="molecule type" value="Genomic_DNA"/>
</dbReference>
<proteinExistence type="predicted"/>
<feature type="transmembrane region" description="Helical" evidence="1">
    <location>
        <begin position="44"/>
        <end position="62"/>
    </location>
</feature>
<accession>A0A2M8KYA8</accession>
<dbReference type="AlphaFoldDB" id="A0A2M8KYA8"/>
<keyword evidence="1" id="KW-1133">Transmembrane helix</keyword>
<sequence length="67" mass="7653">MFRKVVFWGITVLGISIILLAAETQFCLFTSTQDCLWRQEPENIFHILLGVIISVIGTIGLWKTRNT</sequence>
<protein>
    <submittedName>
        <fullName evidence="2">Uncharacterized protein</fullName>
    </submittedName>
</protein>
<feature type="transmembrane region" description="Helical" evidence="1">
    <location>
        <begin position="5"/>
        <end position="24"/>
    </location>
</feature>
<name>A0A2M8KYA8_9BACT</name>
<organism evidence="2 3">
    <name type="scientific">Candidatus Ryanbacteria bacterium CG10_big_fil_rev_8_21_14_0_10_43_42</name>
    <dbReference type="NCBI Taxonomy" id="1974864"/>
    <lineage>
        <taxon>Bacteria</taxon>
        <taxon>Candidatus Ryaniibacteriota</taxon>
    </lineage>
</organism>
<keyword evidence="1" id="KW-0472">Membrane</keyword>
<evidence type="ECO:0000256" key="1">
    <source>
        <dbReference type="SAM" id="Phobius"/>
    </source>
</evidence>
<reference evidence="3" key="1">
    <citation type="submission" date="2017-09" db="EMBL/GenBank/DDBJ databases">
        <title>Depth-based differentiation of microbial function through sediment-hosted aquifers and enrichment of novel symbionts in the deep terrestrial subsurface.</title>
        <authorList>
            <person name="Probst A.J."/>
            <person name="Ladd B."/>
            <person name="Jarett J.K."/>
            <person name="Geller-Mcgrath D.E."/>
            <person name="Sieber C.M.K."/>
            <person name="Emerson J.B."/>
            <person name="Anantharaman K."/>
            <person name="Thomas B.C."/>
            <person name="Malmstrom R."/>
            <person name="Stieglmeier M."/>
            <person name="Klingl A."/>
            <person name="Woyke T."/>
            <person name="Ryan C.M."/>
            <person name="Banfield J.F."/>
        </authorList>
    </citation>
    <scope>NUCLEOTIDE SEQUENCE [LARGE SCALE GENOMIC DNA]</scope>
</reference>
<keyword evidence="1" id="KW-0812">Transmembrane</keyword>
<gene>
    <name evidence="2" type="ORF">COU90_00160</name>
</gene>
<dbReference type="Proteomes" id="UP000229098">
    <property type="component" value="Unassembled WGS sequence"/>
</dbReference>
<evidence type="ECO:0000313" key="2">
    <source>
        <dbReference type="EMBL" id="PJE64918.1"/>
    </source>
</evidence>